<evidence type="ECO:0000256" key="3">
    <source>
        <dbReference type="ARBA" id="ARBA00023125"/>
    </source>
</evidence>
<evidence type="ECO:0000259" key="7">
    <source>
        <dbReference type="PROSITE" id="PS51032"/>
    </source>
</evidence>
<comment type="caution">
    <text evidence="8">The sequence shown here is derived from an EMBL/GenBank/DDBJ whole genome shotgun (WGS) entry which is preliminary data.</text>
</comment>
<name>A0A371GR74_MUCPR</name>
<keyword evidence="6" id="KW-0812">Transmembrane</keyword>
<dbReference type="SUPFAM" id="SSF54171">
    <property type="entry name" value="DNA-binding domain"/>
    <property type="match status" value="1"/>
</dbReference>
<feature type="domain" description="AP2/ERF" evidence="7">
    <location>
        <begin position="146"/>
        <end position="203"/>
    </location>
</feature>
<sequence>MSSGFYLEVVIGALVQLGFGYACVCCMLLWLVFNTAVSMSLRPKRTCYGVVKFKHKRVPFHDSKMTRKLRIICDDPDATDSSSDEDGHFEKGRKVKRTVIEIALPLVSVNSVTADETSTESSNNDELSKMRVLAKTPSVKRQSCGKYKGVRMRKWGKWAAEIRDPFKGARLWLGTYNTAEEASQAYESKRLEFEAMAKALSNEKTNNNNNSRNNNVVQTVAAPEKNSSNYCASSGAVSVSDSKSATLDDSESVLSHTSASSVLELDTSASNLIVGGKVSSSEDVETKGLEAEFAELEFPDLSMLNLPSPSAVSAAAASVPSQFELDWLAFDGIEHGFDDDLGALEDIQICGFDDNEPGELPDCDFDDFGADEFAGWIEEPLNIPCVSDPVTVSIAKHLSN</sequence>
<evidence type="ECO:0000256" key="2">
    <source>
        <dbReference type="ARBA" id="ARBA00023015"/>
    </source>
</evidence>
<organism evidence="8 9">
    <name type="scientific">Mucuna pruriens</name>
    <name type="common">Velvet bean</name>
    <name type="synonym">Dolichos pruriens</name>
    <dbReference type="NCBI Taxonomy" id="157652"/>
    <lineage>
        <taxon>Eukaryota</taxon>
        <taxon>Viridiplantae</taxon>
        <taxon>Streptophyta</taxon>
        <taxon>Embryophyta</taxon>
        <taxon>Tracheophyta</taxon>
        <taxon>Spermatophyta</taxon>
        <taxon>Magnoliopsida</taxon>
        <taxon>eudicotyledons</taxon>
        <taxon>Gunneridae</taxon>
        <taxon>Pentapetalae</taxon>
        <taxon>rosids</taxon>
        <taxon>fabids</taxon>
        <taxon>Fabales</taxon>
        <taxon>Fabaceae</taxon>
        <taxon>Papilionoideae</taxon>
        <taxon>50 kb inversion clade</taxon>
        <taxon>NPAAA clade</taxon>
        <taxon>indigoferoid/millettioid clade</taxon>
        <taxon>Phaseoleae</taxon>
        <taxon>Mucuna</taxon>
    </lineage>
</organism>
<dbReference type="GO" id="GO:0003677">
    <property type="term" value="F:DNA binding"/>
    <property type="evidence" value="ECO:0007669"/>
    <property type="project" value="UniProtKB-KW"/>
</dbReference>
<evidence type="ECO:0000256" key="5">
    <source>
        <dbReference type="ARBA" id="ARBA00023242"/>
    </source>
</evidence>
<dbReference type="PANTHER" id="PTHR31194">
    <property type="entry name" value="SHN SHINE , DNA BINDING / TRANSCRIPTION FACTOR"/>
    <property type="match status" value="1"/>
</dbReference>
<evidence type="ECO:0000256" key="4">
    <source>
        <dbReference type="ARBA" id="ARBA00023163"/>
    </source>
</evidence>
<reference evidence="8" key="1">
    <citation type="submission" date="2018-05" db="EMBL/GenBank/DDBJ databases">
        <title>Draft genome of Mucuna pruriens seed.</title>
        <authorList>
            <person name="Nnadi N.E."/>
            <person name="Vos R."/>
            <person name="Hasami M.H."/>
            <person name="Devisetty U.K."/>
            <person name="Aguiy J.C."/>
        </authorList>
    </citation>
    <scope>NUCLEOTIDE SEQUENCE [LARGE SCALE GENOMIC DNA]</scope>
    <source>
        <strain evidence="8">JCA_2017</strain>
    </source>
</reference>
<feature type="transmembrane region" description="Helical" evidence="6">
    <location>
        <begin position="6"/>
        <end position="33"/>
    </location>
</feature>
<dbReference type="SMART" id="SM00380">
    <property type="entry name" value="AP2"/>
    <property type="match status" value="1"/>
</dbReference>
<dbReference type="EMBL" id="QJKJ01004729">
    <property type="protein sequence ID" value="RDX92966.1"/>
    <property type="molecule type" value="Genomic_DNA"/>
</dbReference>
<keyword evidence="6" id="KW-0472">Membrane</keyword>
<dbReference type="PRINTS" id="PR00367">
    <property type="entry name" value="ETHRSPELEMNT"/>
</dbReference>
<feature type="non-terminal residue" evidence="8">
    <location>
        <position position="1"/>
    </location>
</feature>
<evidence type="ECO:0000256" key="1">
    <source>
        <dbReference type="ARBA" id="ARBA00004123"/>
    </source>
</evidence>
<dbReference type="InterPro" id="IPR050913">
    <property type="entry name" value="AP2/ERF_ERF"/>
</dbReference>
<keyword evidence="5" id="KW-0539">Nucleus</keyword>
<dbReference type="OrthoDB" id="1917565at2759"/>
<dbReference type="Proteomes" id="UP000257109">
    <property type="component" value="Unassembled WGS sequence"/>
</dbReference>
<keyword evidence="9" id="KW-1185">Reference proteome</keyword>
<dbReference type="Gene3D" id="3.30.730.10">
    <property type="entry name" value="AP2/ERF domain"/>
    <property type="match status" value="1"/>
</dbReference>
<dbReference type="CDD" id="cd00018">
    <property type="entry name" value="AP2"/>
    <property type="match status" value="1"/>
</dbReference>
<evidence type="ECO:0000313" key="9">
    <source>
        <dbReference type="Proteomes" id="UP000257109"/>
    </source>
</evidence>
<dbReference type="InterPro" id="IPR016177">
    <property type="entry name" value="DNA-bd_dom_sf"/>
</dbReference>
<dbReference type="AlphaFoldDB" id="A0A371GR74"/>
<dbReference type="InterPro" id="IPR036955">
    <property type="entry name" value="AP2/ERF_dom_sf"/>
</dbReference>
<keyword evidence="4" id="KW-0804">Transcription</keyword>
<keyword evidence="6" id="KW-1133">Transmembrane helix</keyword>
<gene>
    <name evidence="8" type="primary">ERF118</name>
    <name evidence="8" type="ORF">CR513_24837</name>
</gene>
<keyword evidence="2" id="KW-0805">Transcription regulation</keyword>
<dbReference type="InterPro" id="IPR001471">
    <property type="entry name" value="AP2/ERF_dom"/>
</dbReference>
<proteinExistence type="predicted"/>
<dbReference type="GO" id="GO:0005634">
    <property type="term" value="C:nucleus"/>
    <property type="evidence" value="ECO:0007669"/>
    <property type="project" value="UniProtKB-SubCell"/>
</dbReference>
<comment type="subcellular location">
    <subcellularLocation>
        <location evidence="1">Nucleus</location>
    </subcellularLocation>
</comment>
<dbReference type="PANTHER" id="PTHR31194:SF140">
    <property type="entry name" value="ETHYLENE-RESPONSIVE TRANSCRIPTION FACTOR CRF2"/>
    <property type="match status" value="1"/>
</dbReference>
<dbReference type="GO" id="GO:0003700">
    <property type="term" value="F:DNA-binding transcription factor activity"/>
    <property type="evidence" value="ECO:0007669"/>
    <property type="project" value="InterPro"/>
</dbReference>
<dbReference type="STRING" id="157652.A0A371GR74"/>
<protein>
    <submittedName>
        <fullName evidence="8">Ethylene-responsive transcription factor ERF118</fullName>
    </submittedName>
</protein>
<keyword evidence="3" id="KW-0238">DNA-binding</keyword>
<evidence type="ECO:0000313" key="8">
    <source>
        <dbReference type="EMBL" id="RDX92966.1"/>
    </source>
</evidence>
<evidence type="ECO:0000256" key="6">
    <source>
        <dbReference type="SAM" id="Phobius"/>
    </source>
</evidence>
<dbReference type="Pfam" id="PF00847">
    <property type="entry name" value="AP2"/>
    <property type="match status" value="1"/>
</dbReference>
<dbReference type="PROSITE" id="PS51032">
    <property type="entry name" value="AP2_ERF"/>
    <property type="match status" value="1"/>
</dbReference>
<accession>A0A371GR74</accession>